<protein>
    <submittedName>
        <fullName evidence="2">DUF1697 domain-containing protein</fullName>
    </submittedName>
</protein>
<proteinExistence type="predicted"/>
<accession>A0ABV8KK58</accession>
<evidence type="ECO:0000313" key="3">
    <source>
        <dbReference type="Proteomes" id="UP001595868"/>
    </source>
</evidence>
<organism evidence="2 3">
    <name type="scientific">Micromonospora zhanjiangensis</name>
    <dbReference type="NCBI Taxonomy" id="1522057"/>
    <lineage>
        <taxon>Bacteria</taxon>
        <taxon>Bacillati</taxon>
        <taxon>Actinomycetota</taxon>
        <taxon>Actinomycetes</taxon>
        <taxon>Micromonosporales</taxon>
        <taxon>Micromonosporaceae</taxon>
        <taxon>Micromonospora</taxon>
    </lineage>
</organism>
<sequence length="333" mass="36319">MTLPDVAAVLRDVHTSLTQQQELARVVVRDAENARTEFRARIAGATNPLVDRALGNYAQAIVRLRDGSVLLDRAGGILADYARMIGIDLNAGGHPPNEKPRTQPWRTGRNATPASRHSRPRGTTNYQQPTRIHAEPATRSMNVGDPAYRVRVTTRYAALLRGVNVSGRKKVPMTELRAVLEGLGHGDVRTYLQSGNAVFSSGAGDEDALAAELERAVEEHFGFPVRCLVRSGRYLRAIVEACPFPAGELEGRQLHVTFFSGPVDPKTVAPLDAATFRPDELRLGDRALYLYAPNGIGRSKLAEALAKPATFPGLTATSRNWNTVRKLVELTTD</sequence>
<keyword evidence="3" id="KW-1185">Reference proteome</keyword>
<dbReference type="PANTHER" id="PTHR36439:SF1">
    <property type="entry name" value="DUF1697 DOMAIN-CONTAINING PROTEIN"/>
    <property type="match status" value="1"/>
</dbReference>
<comment type="caution">
    <text evidence="2">The sequence shown here is derived from an EMBL/GenBank/DDBJ whole genome shotgun (WGS) entry which is preliminary data.</text>
</comment>
<feature type="compositionally biased region" description="Polar residues" evidence="1">
    <location>
        <begin position="109"/>
        <end position="130"/>
    </location>
</feature>
<dbReference type="PANTHER" id="PTHR36439">
    <property type="entry name" value="BLL4334 PROTEIN"/>
    <property type="match status" value="1"/>
</dbReference>
<dbReference type="Proteomes" id="UP001595868">
    <property type="component" value="Unassembled WGS sequence"/>
</dbReference>
<dbReference type="RefSeq" id="WP_377544463.1">
    <property type="nucleotide sequence ID" value="NZ_JBHSBN010000006.1"/>
</dbReference>
<evidence type="ECO:0000313" key="2">
    <source>
        <dbReference type="EMBL" id="MFC4106493.1"/>
    </source>
</evidence>
<dbReference type="SUPFAM" id="SSF160379">
    <property type="entry name" value="SP0830-like"/>
    <property type="match status" value="1"/>
</dbReference>
<name>A0ABV8KK58_9ACTN</name>
<reference evidence="3" key="1">
    <citation type="journal article" date="2019" name="Int. J. Syst. Evol. Microbiol.">
        <title>The Global Catalogue of Microorganisms (GCM) 10K type strain sequencing project: providing services to taxonomists for standard genome sequencing and annotation.</title>
        <authorList>
            <consortium name="The Broad Institute Genomics Platform"/>
            <consortium name="The Broad Institute Genome Sequencing Center for Infectious Disease"/>
            <person name="Wu L."/>
            <person name="Ma J."/>
        </authorList>
    </citation>
    <scope>NUCLEOTIDE SEQUENCE [LARGE SCALE GENOMIC DNA]</scope>
    <source>
        <strain evidence="3">2902at01</strain>
    </source>
</reference>
<feature type="region of interest" description="Disordered" evidence="1">
    <location>
        <begin position="89"/>
        <end position="139"/>
    </location>
</feature>
<dbReference type="InterPro" id="IPR012545">
    <property type="entry name" value="DUF1697"/>
</dbReference>
<dbReference type="EMBL" id="JBHSBN010000006">
    <property type="protein sequence ID" value="MFC4106493.1"/>
    <property type="molecule type" value="Genomic_DNA"/>
</dbReference>
<evidence type="ECO:0000256" key="1">
    <source>
        <dbReference type="SAM" id="MobiDB-lite"/>
    </source>
</evidence>
<gene>
    <name evidence="2" type="ORF">ACFOX0_11160</name>
</gene>
<dbReference type="Pfam" id="PF08002">
    <property type="entry name" value="DUF1697"/>
    <property type="match status" value="1"/>
</dbReference>
<dbReference type="Gene3D" id="3.30.70.1280">
    <property type="entry name" value="SP0830-like domains"/>
    <property type="match status" value="1"/>
</dbReference>